<name>A0A0F5FXR9_9HYPH</name>
<dbReference type="InterPro" id="IPR024072">
    <property type="entry name" value="DHFR-like_dom_sf"/>
</dbReference>
<keyword evidence="3" id="KW-0560">Oxidoreductase</keyword>
<dbReference type="InterPro" id="IPR002734">
    <property type="entry name" value="RibDG_C"/>
</dbReference>
<dbReference type="Gene3D" id="3.40.430.10">
    <property type="entry name" value="Dihydrofolate Reductase, subunit A"/>
    <property type="match status" value="1"/>
</dbReference>
<evidence type="ECO:0000259" key="4">
    <source>
        <dbReference type="Pfam" id="PF01872"/>
    </source>
</evidence>
<keyword evidence="6" id="KW-1185">Reference proteome</keyword>
<feature type="domain" description="Bacterial bifunctional deaminase-reductase C-terminal" evidence="4">
    <location>
        <begin position="10"/>
        <end position="246"/>
    </location>
</feature>
<organism evidence="5 6">
    <name type="scientific">Devosia geojensis</name>
    <dbReference type="NCBI Taxonomy" id="443610"/>
    <lineage>
        <taxon>Bacteria</taxon>
        <taxon>Pseudomonadati</taxon>
        <taxon>Pseudomonadota</taxon>
        <taxon>Alphaproteobacteria</taxon>
        <taxon>Hyphomicrobiales</taxon>
        <taxon>Devosiaceae</taxon>
        <taxon>Devosia</taxon>
    </lineage>
</organism>
<reference evidence="5 6" key="1">
    <citation type="submission" date="2015-03" db="EMBL/GenBank/DDBJ databases">
        <authorList>
            <person name="Hassan Y.I."/>
            <person name="Lepp D."/>
            <person name="Li X.-Z."/>
            <person name="Zhou T."/>
        </authorList>
    </citation>
    <scope>NUCLEOTIDE SEQUENCE [LARGE SCALE GENOMIC DNA]</scope>
    <source>
        <strain evidence="5 6">BD-c194</strain>
    </source>
</reference>
<accession>A0A0F5FXR9</accession>
<protein>
    <submittedName>
        <fullName evidence="5">Deaminase</fullName>
    </submittedName>
</protein>
<dbReference type="Proteomes" id="UP000033632">
    <property type="component" value="Unassembled WGS sequence"/>
</dbReference>
<dbReference type="InterPro" id="IPR050765">
    <property type="entry name" value="Riboflavin_Biosynth_HTPR"/>
</dbReference>
<keyword evidence="2" id="KW-0521">NADP</keyword>
<sequence length="263" mass="28547">MEHSSETDRPRVVVAVNASVDGRIALRRNAPLMQEESGRIWHALWPASTRDVEAARTEDIARTYAPQAMLEGSGSLVAESAGSPDGLDARFEGATEDLYSDFLPVSVRERPGHGKWFTVVDSRGRIRWTMKHQGEYDVLVLVARATPPSYLAYLRAEGISYLVAGEERVDLAEALRRMRDRLAVTCVVSTAGGSLNGALLRAGLVDVIDLLVGPMAIGGADTPSVFDGPPLEAGAMPTRLRLVSAHVETDGLLRLRYDVERGL</sequence>
<dbReference type="PATRIC" id="fig|443610.3.peg.3331"/>
<dbReference type="AlphaFoldDB" id="A0A0F5FXR9"/>
<comment type="caution">
    <text evidence="5">The sequence shown here is derived from an EMBL/GenBank/DDBJ whole genome shotgun (WGS) entry which is preliminary data.</text>
</comment>
<dbReference type="STRING" id="443610.VE25_04240"/>
<evidence type="ECO:0000313" key="6">
    <source>
        <dbReference type="Proteomes" id="UP000033632"/>
    </source>
</evidence>
<dbReference type="RefSeq" id="WP_046107357.1">
    <property type="nucleotide sequence ID" value="NZ_JZEX01000053.1"/>
</dbReference>
<dbReference type="EMBL" id="JZEX01000053">
    <property type="protein sequence ID" value="KKB12982.1"/>
    <property type="molecule type" value="Genomic_DNA"/>
</dbReference>
<evidence type="ECO:0000313" key="5">
    <source>
        <dbReference type="EMBL" id="KKB12982.1"/>
    </source>
</evidence>
<evidence type="ECO:0000256" key="2">
    <source>
        <dbReference type="ARBA" id="ARBA00022857"/>
    </source>
</evidence>
<dbReference type="GO" id="GO:0008703">
    <property type="term" value="F:5-amino-6-(5-phosphoribosylamino)uracil reductase activity"/>
    <property type="evidence" value="ECO:0007669"/>
    <property type="project" value="InterPro"/>
</dbReference>
<dbReference type="GO" id="GO:0009231">
    <property type="term" value="P:riboflavin biosynthetic process"/>
    <property type="evidence" value="ECO:0007669"/>
    <property type="project" value="InterPro"/>
</dbReference>
<gene>
    <name evidence="5" type="ORF">VE25_04240</name>
</gene>
<dbReference type="SUPFAM" id="SSF53597">
    <property type="entry name" value="Dihydrofolate reductase-like"/>
    <property type="match status" value="1"/>
</dbReference>
<evidence type="ECO:0000256" key="3">
    <source>
        <dbReference type="ARBA" id="ARBA00023002"/>
    </source>
</evidence>
<evidence type="ECO:0000256" key="1">
    <source>
        <dbReference type="ARBA" id="ARBA00005104"/>
    </source>
</evidence>
<dbReference type="Pfam" id="PF01872">
    <property type="entry name" value="RibD_C"/>
    <property type="match status" value="1"/>
</dbReference>
<dbReference type="OrthoDB" id="9800865at2"/>
<proteinExistence type="predicted"/>
<comment type="pathway">
    <text evidence="1">Cofactor biosynthesis; riboflavin biosynthesis.</text>
</comment>
<dbReference type="PANTHER" id="PTHR38011:SF7">
    <property type="entry name" value="2,5-DIAMINO-6-RIBOSYLAMINO-4(3H)-PYRIMIDINONE 5'-PHOSPHATE REDUCTASE"/>
    <property type="match status" value="1"/>
</dbReference>
<dbReference type="PANTHER" id="PTHR38011">
    <property type="entry name" value="DIHYDROFOLATE REDUCTASE FAMILY PROTEIN (AFU_ORTHOLOGUE AFUA_8G06820)"/>
    <property type="match status" value="1"/>
</dbReference>